<protein>
    <submittedName>
        <fullName evidence="1">Phospholipid-binding protein, PBP family</fullName>
    </submittedName>
</protein>
<dbReference type="OrthoDB" id="9797506at2"/>
<sequence length="155" mass="17069">MNITSVFDHQQPIPQRYTCLGANVNPPLEFHGIPAGTLSLVLIFEDTDATPKPWTHWMVFNIPASTTMVAENSIPAGGMEGLANNHSFGYEGPCPKYFAGTHHYWFRLYALDTVLDLPAATERETVEAAMEDHVLAYAMLMGTCTAAEQPVKTVQ</sequence>
<dbReference type="InterPro" id="IPR005247">
    <property type="entry name" value="YbhB_YbcL/LppC-like"/>
</dbReference>
<dbReference type="CDD" id="cd00865">
    <property type="entry name" value="PEBP_bact_arch"/>
    <property type="match status" value="1"/>
</dbReference>
<dbReference type="RefSeq" id="WP_145711771.1">
    <property type="nucleotide sequence ID" value="NZ_BAAAFY010000001.1"/>
</dbReference>
<organism evidence="1 2">
    <name type="scientific">Chitinophaga japonensis</name>
    <name type="common">Flexibacter japonensis</name>
    <dbReference type="NCBI Taxonomy" id="104662"/>
    <lineage>
        <taxon>Bacteria</taxon>
        <taxon>Pseudomonadati</taxon>
        <taxon>Bacteroidota</taxon>
        <taxon>Chitinophagia</taxon>
        <taxon>Chitinophagales</taxon>
        <taxon>Chitinophagaceae</taxon>
        <taxon>Chitinophaga</taxon>
    </lineage>
</organism>
<gene>
    <name evidence="1" type="ORF">LX66_1719</name>
</gene>
<dbReference type="SUPFAM" id="SSF49777">
    <property type="entry name" value="PEBP-like"/>
    <property type="match status" value="1"/>
</dbReference>
<dbReference type="PANTHER" id="PTHR30289:SF1">
    <property type="entry name" value="PEBP (PHOSPHATIDYLETHANOLAMINE-BINDING PROTEIN) FAMILY PROTEIN"/>
    <property type="match status" value="1"/>
</dbReference>
<proteinExistence type="predicted"/>
<comment type="caution">
    <text evidence="1">The sequence shown here is derived from an EMBL/GenBank/DDBJ whole genome shotgun (WGS) entry which is preliminary data.</text>
</comment>
<keyword evidence="2" id="KW-1185">Reference proteome</keyword>
<evidence type="ECO:0000313" key="2">
    <source>
        <dbReference type="Proteomes" id="UP000316778"/>
    </source>
</evidence>
<dbReference type="Pfam" id="PF01161">
    <property type="entry name" value="PBP"/>
    <property type="match status" value="1"/>
</dbReference>
<dbReference type="NCBIfam" id="TIGR00481">
    <property type="entry name" value="YbhB/YbcL family Raf kinase inhibitor-like protein"/>
    <property type="match status" value="1"/>
</dbReference>
<accession>A0A562TG50</accession>
<reference evidence="1 2" key="1">
    <citation type="journal article" date="2013" name="Stand. Genomic Sci.">
        <title>Genomic Encyclopedia of Type Strains, Phase I: The one thousand microbial genomes (KMG-I) project.</title>
        <authorList>
            <person name="Kyrpides N.C."/>
            <person name="Woyke T."/>
            <person name="Eisen J.A."/>
            <person name="Garrity G."/>
            <person name="Lilburn T.G."/>
            <person name="Beck B.J."/>
            <person name="Whitman W.B."/>
            <person name="Hugenholtz P."/>
            <person name="Klenk H.P."/>
        </authorList>
    </citation>
    <scope>NUCLEOTIDE SEQUENCE [LARGE SCALE GENOMIC DNA]</scope>
    <source>
        <strain evidence="1 2">DSM 13484</strain>
    </source>
</reference>
<dbReference type="AlphaFoldDB" id="A0A562TG50"/>
<evidence type="ECO:0000313" key="1">
    <source>
        <dbReference type="EMBL" id="TWI92333.1"/>
    </source>
</evidence>
<dbReference type="PANTHER" id="PTHR30289">
    <property type="entry name" value="UNCHARACTERIZED PROTEIN YBCL-RELATED"/>
    <property type="match status" value="1"/>
</dbReference>
<dbReference type="Proteomes" id="UP000316778">
    <property type="component" value="Unassembled WGS sequence"/>
</dbReference>
<dbReference type="InterPro" id="IPR008914">
    <property type="entry name" value="PEBP"/>
</dbReference>
<dbReference type="Gene3D" id="3.90.280.10">
    <property type="entry name" value="PEBP-like"/>
    <property type="match status" value="1"/>
</dbReference>
<dbReference type="EMBL" id="VLLG01000002">
    <property type="protein sequence ID" value="TWI92333.1"/>
    <property type="molecule type" value="Genomic_DNA"/>
</dbReference>
<dbReference type="InterPro" id="IPR036610">
    <property type="entry name" value="PEBP-like_sf"/>
</dbReference>
<name>A0A562TG50_CHIJA</name>